<keyword evidence="2 4" id="KW-0694">RNA-binding</keyword>
<keyword evidence="8" id="KW-1185">Reference proteome</keyword>
<dbReference type="NCBIfam" id="TIGR00264">
    <property type="entry name" value="archaeal-type nascent polypeptide-associated complex protein"/>
    <property type="match status" value="1"/>
</dbReference>
<dbReference type="Gene3D" id="2.20.70.30">
    <property type="entry name" value="Nascent polypeptide-associated complex domain"/>
    <property type="match status" value="1"/>
</dbReference>
<comment type="function">
    <text evidence="4">Contacts the emerging nascent chain on the ribosome.</text>
</comment>
<dbReference type="AlphaFoldDB" id="C7DIQ2"/>
<dbReference type="InterPro" id="IPR002715">
    <property type="entry name" value="Nas_poly-pep-assoc_cplx_dom"/>
</dbReference>
<keyword evidence="1 4" id="KW-0813">Transport</keyword>
<dbReference type="EMBL" id="GG697241">
    <property type="protein sequence ID" value="EET89826.1"/>
    <property type="molecule type" value="Genomic_DNA"/>
</dbReference>
<keyword evidence="3 4" id="KW-0653">Protein transport</keyword>
<evidence type="ECO:0000256" key="5">
    <source>
        <dbReference type="NCBIfam" id="TIGR00264"/>
    </source>
</evidence>
<accession>C7DIQ2</accession>
<evidence type="ECO:0000256" key="4">
    <source>
        <dbReference type="HAMAP-Rule" id="MF_00814"/>
    </source>
</evidence>
<evidence type="ECO:0000256" key="1">
    <source>
        <dbReference type="ARBA" id="ARBA00022448"/>
    </source>
</evidence>
<dbReference type="Gene3D" id="1.10.8.10">
    <property type="entry name" value="DNA helicase RuvA subunit, C-terminal domain"/>
    <property type="match status" value="1"/>
</dbReference>
<dbReference type="GO" id="GO:0015031">
    <property type="term" value="P:protein transport"/>
    <property type="evidence" value="ECO:0007669"/>
    <property type="project" value="UniProtKB-UniRule"/>
</dbReference>
<evidence type="ECO:0000256" key="2">
    <source>
        <dbReference type="ARBA" id="ARBA00022884"/>
    </source>
</evidence>
<sequence>MMPNIDPRTLKSMMAKMGMKSTDINANSVTIECPDKLILISNPQVMKVETQGIVTFQISGEVSESDKTAQPAEINEDDIKLVMEKSGIDDADKARKALEKSNGDIAQAILELTGSGQ</sequence>
<dbReference type="SUPFAM" id="SSF46934">
    <property type="entry name" value="UBA-like"/>
    <property type="match status" value="1"/>
</dbReference>
<dbReference type="InterPro" id="IPR005231">
    <property type="entry name" value="NAC_arc"/>
</dbReference>
<dbReference type="InterPro" id="IPR009060">
    <property type="entry name" value="UBA-like_sf"/>
</dbReference>
<proteinExistence type="inferred from homology"/>
<feature type="domain" description="NAC-A/B" evidence="6">
    <location>
        <begin position="4"/>
        <end position="71"/>
    </location>
</feature>
<protein>
    <recommendedName>
        <fullName evidence="4 5">Nascent polypeptide-associated complex protein</fullName>
    </recommendedName>
</protein>
<dbReference type="PROSITE" id="PS51151">
    <property type="entry name" value="NAC_AB"/>
    <property type="match status" value="1"/>
</dbReference>
<dbReference type="GO" id="GO:0003723">
    <property type="term" value="F:RNA binding"/>
    <property type="evidence" value="ECO:0007669"/>
    <property type="project" value="UniProtKB-UniRule"/>
</dbReference>
<name>C7DIQ2_MICA2</name>
<dbReference type="CDD" id="cd14359">
    <property type="entry name" value="UBA_AeNAC"/>
    <property type="match status" value="1"/>
</dbReference>
<reference evidence="7 8" key="2">
    <citation type="journal article" date="2010" name="Proc. Natl. Acad. Sci. U.S.A.">
        <title>Enigmatic, ultrasmall, uncultivated Archaea.</title>
        <authorList>
            <person name="Baker B.J."/>
            <person name="Comolli L.R."/>
            <person name="Dick G.J."/>
            <person name="Hauser L.J."/>
            <person name="Hyatt D."/>
            <person name="Dill B.D."/>
            <person name="Land M.L."/>
            <person name="Verberkmoes N.C."/>
            <person name="Hettich R.L."/>
            <person name="Banfield J.F."/>
        </authorList>
    </citation>
    <scope>NUCLEOTIDE SEQUENCE [LARGE SCALE GENOMIC DNA]</scope>
    <source>
        <strain evidence="7">ARMAN-2</strain>
    </source>
</reference>
<dbReference type="Proteomes" id="UP000332487">
    <property type="component" value="Unassembled WGS sequence"/>
</dbReference>
<dbReference type="Pfam" id="PF01849">
    <property type="entry name" value="NAC"/>
    <property type="match status" value="1"/>
</dbReference>
<reference evidence="7 8" key="1">
    <citation type="journal article" date="2009" name="Genome Biol.">
        <title>Community-wide analysis of microbial genome sequence signatures.</title>
        <authorList>
            <person name="Dick G.J."/>
            <person name="Andersson A.F."/>
            <person name="Baker B.J."/>
            <person name="Simmons S.L."/>
            <person name="Thomas B.C."/>
            <person name="Yelton A.P."/>
            <person name="Banfield J.F."/>
        </authorList>
    </citation>
    <scope>NUCLEOTIDE SEQUENCE [LARGE SCALE GENOMIC DNA]</scope>
    <source>
        <strain evidence="7">ARMAN-2</strain>
    </source>
</reference>
<dbReference type="InterPro" id="IPR038187">
    <property type="entry name" value="NAC_A/B_dom_sf"/>
</dbReference>
<comment type="subunit">
    <text evidence="4">Homodimer. Interacts with the ribosome. Binds ribosomal RNA.</text>
</comment>
<evidence type="ECO:0000313" key="8">
    <source>
        <dbReference type="Proteomes" id="UP000332487"/>
    </source>
</evidence>
<evidence type="ECO:0000313" key="7">
    <source>
        <dbReference type="EMBL" id="EET89826.1"/>
    </source>
</evidence>
<organism evidence="7 8">
    <name type="scientific">Candidatus Micrarchaeum acidiphilum ARMAN-2</name>
    <dbReference type="NCBI Taxonomy" id="425595"/>
    <lineage>
        <taxon>Archaea</taxon>
        <taxon>Candidatus Micrarchaeota</taxon>
        <taxon>Candidatus Micrarchaeia</taxon>
        <taxon>Candidatus Micrarchaeales</taxon>
        <taxon>Candidatus Micrarchaeaceae</taxon>
        <taxon>Candidatus Micrarchaeum</taxon>
    </lineage>
</organism>
<comment type="similarity">
    <text evidence="4">Belongs to the NAC-alpha family.</text>
</comment>
<evidence type="ECO:0000256" key="3">
    <source>
        <dbReference type="ARBA" id="ARBA00022927"/>
    </source>
</evidence>
<dbReference type="SMART" id="SM01407">
    <property type="entry name" value="NAC"/>
    <property type="match status" value="1"/>
</dbReference>
<dbReference type="HAMAP" id="MF_00814">
    <property type="entry name" value="NAC_arch"/>
    <property type="match status" value="1"/>
</dbReference>
<evidence type="ECO:0000259" key="6">
    <source>
        <dbReference type="PROSITE" id="PS51151"/>
    </source>
</evidence>
<gene>
    <name evidence="4" type="primary">nac</name>
    <name evidence="7" type="ORF">UNLARM2_0940</name>
</gene>